<comment type="caution">
    <text evidence="6">The sequence shown here is derived from an EMBL/GenBank/DDBJ whole genome shotgun (WGS) entry which is preliminary data.</text>
</comment>
<name>A0AAD7JL73_9AGAR</name>
<dbReference type="Pfam" id="PF01753">
    <property type="entry name" value="zf-MYND"/>
    <property type="match status" value="1"/>
</dbReference>
<dbReference type="PROSITE" id="PS50865">
    <property type="entry name" value="ZF_MYND_2"/>
    <property type="match status" value="1"/>
</dbReference>
<dbReference type="InterPro" id="IPR002893">
    <property type="entry name" value="Znf_MYND"/>
</dbReference>
<keyword evidence="1" id="KW-0479">Metal-binding</keyword>
<organism evidence="6 7">
    <name type="scientific">Mycena metata</name>
    <dbReference type="NCBI Taxonomy" id="1033252"/>
    <lineage>
        <taxon>Eukaryota</taxon>
        <taxon>Fungi</taxon>
        <taxon>Dikarya</taxon>
        <taxon>Basidiomycota</taxon>
        <taxon>Agaricomycotina</taxon>
        <taxon>Agaricomycetes</taxon>
        <taxon>Agaricomycetidae</taxon>
        <taxon>Agaricales</taxon>
        <taxon>Marasmiineae</taxon>
        <taxon>Mycenaceae</taxon>
        <taxon>Mycena</taxon>
    </lineage>
</organism>
<reference evidence="6" key="1">
    <citation type="submission" date="2023-03" db="EMBL/GenBank/DDBJ databases">
        <title>Massive genome expansion in bonnet fungi (Mycena s.s.) driven by repeated elements and novel gene families across ecological guilds.</title>
        <authorList>
            <consortium name="Lawrence Berkeley National Laboratory"/>
            <person name="Harder C.B."/>
            <person name="Miyauchi S."/>
            <person name="Viragh M."/>
            <person name="Kuo A."/>
            <person name="Thoen E."/>
            <person name="Andreopoulos B."/>
            <person name="Lu D."/>
            <person name="Skrede I."/>
            <person name="Drula E."/>
            <person name="Henrissat B."/>
            <person name="Morin E."/>
            <person name="Kohler A."/>
            <person name="Barry K."/>
            <person name="LaButti K."/>
            <person name="Morin E."/>
            <person name="Salamov A."/>
            <person name="Lipzen A."/>
            <person name="Mereny Z."/>
            <person name="Hegedus B."/>
            <person name="Baldrian P."/>
            <person name="Stursova M."/>
            <person name="Weitz H."/>
            <person name="Taylor A."/>
            <person name="Grigoriev I.V."/>
            <person name="Nagy L.G."/>
            <person name="Martin F."/>
            <person name="Kauserud H."/>
        </authorList>
    </citation>
    <scope>NUCLEOTIDE SEQUENCE</scope>
    <source>
        <strain evidence="6">CBHHK182m</strain>
    </source>
</reference>
<accession>A0AAD7JL73</accession>
<evidence type="ECO:0000313" key="7">
    <source>
        <dbReference type="Proteomes" id="UP001215598"/>
    </source>
</evidence>
<gene>
    <name evidence="6" type="ORF">B0H16DRAFT_1521439</name>
</gene>
<evidence type="ECO:0000313" key="6">
    <source>
        <dbReference type="EMBL" id="KAJ7767240.1"/>
    </source>
</evidence>
<dbReference type="Gene3D" id="6.10.140.2220">
    <property type="match status" value="1"/>
</dbReference>
<evidence type="ECO:0000256" key="4">
    <source>
        <dbReference type="PROSITE-ProRule" id="PRU00134"/>
    </source>
</evidence>
<keyword evidence="7" id="KW-1185">Reference proteome</keyword>
<dbReference type="AlphaFoldDB" id="A0AAD7JL73"/>
<evidence type="ECO:0000259" key="5">
    <source>
        <dbReference type="PROSITE" id="PS50865"/>
    </source>
</evidence>
<keyword evidence="3" id="KW-0862">Zinc</keyword>
<dbReference type="Proteomes" id="UP001215598">
    <property type="component" value="Unassembled WGS sequence"/>
</dbReference>
<proteinExistence type="predicted"/>
<dbReference type="EMBL" id="JARKIB010000022">
    <property type="protein sequence ID" value="KAJ7767240.1"/>
    <property type="molecule type" value="Genomic_DNA"/>
</dbReference>
<dbReference type="GO" id="GO:0008270">
    <property type="term" value="F:zinc ion binding"/>
    <property type="evidence" value="ECO:0007669"/>
    <property type="project" value="UniProtKB-KW"/>
</dbReference>
<feature type="domain" description="MYND-type" evidence="5">
    <location>
        <begin position="273"/>
        <end position="312"/>
    </location>
</feature>
<evidence type="ECO:0000256" key="1">
    <source>
        <dbReference type="ARBA" id="ARBA00022723"/>
    </source>
</evidence>
<dbReference type="SUPFAM" id="SSF144232">
    <property type="entry name" value="HIT/MYND zinc finger-like"/>
    <property type="match status" value="1"/>
</dbReference>
<protein>
    <recommendedName>
        <fullName evidence="5">MYND-type domain-containing protein</fullName>
    </recommendedName>
</protein>
<keyword evidence="2 4" id="KW-0863">Zinc-finger</keyword>
<evidence type="ECO:0000256" key="2">
    <source>
        <dbReference type="ARBA" id="ARBA00022771"/>
    </source>
</evidence>
<evidence type="ECO:0000256" key="3">
    <source>
        <dbReference type="ARBA" id="ARBA00022833"/>
    </source>
</evidence>
<sequence length="317" mass="36837">MPDFFPPPTDILSNMLAMMRDAQPICIEHIADSFGLLDGKWKDFVADRCTFPERMVAGMNHGKFCEKTFGKNPALEPLTNELASLHLPVMIEAYVGSFEQRKPLEENWMDSFERYYSYVLGDCVQTMYFSRWMRGHSPEANSLMNTLAGQLTQLSFEWPGPYEAQRQLERLRIFAWTALRTRQCAPKHAVHIPLETREKLIPYFKNLRKLVNSELNNPKWRKDLPESDLKYALLNIKNALEQYLDGEQRFGGTRDVTMKAEAQQRWDVCAAKSSICTVGNKRQLRECARCHTVRYCCPEHQKAHWKEHKGTCFSPAY</sequence>